<dbReference type="InterPro" id="IPR036291">
    <property type="entry name" value="NAD(P)-bd_dom_sf"/>
</dbReference>
<dbReference type="InterPro" id="IPR016039">
    <property type="entry name" value="Thiolase-like"/>
</dbReference>
<feature type="domain" description="PKS/mFAS DH" evidence="9">
    <location>
        <begin position="1942"/>
        <end position="2239"/>
    </location>
</feature>
<feature type="region of interest" description="C-terminal hotdog fold" evidence="6">
    <location>
        <begin position="2090"/>
        <end position="2239"/>
    </location>
</feature>
<dbReference type="SUPFAM" id="SSF53901">
    <property type="entry name" value="Thiolase-like"/>
    <property type="match status" value="1"/>
</dbReference>
<dbReference type="RefSeq" id="WP_063200552.1">
    <property type="nucleotide sequence ID" value="NZ_CAMITG010000001.1"/>
</dbReference>
<evidence type="ECO:0000256" key="1">
    <source>
        <dbReference type="ARBA" id="ARBA00005194"/>
    </source>
</evidence>
<reference evidence="10 11" key="1">
    <citation type="submission" date="2020-12" db="EMBL/GenBank/DDBJ databases">
        <title>FDA dAtabase for Regulatory Grade micrObial Sequences (FDA-ARGOS): Supporting development and validation of Infectious Disease Dx tests.</title>
        <authorList>
            <person name="Sproer C."/>
            <person name="Gronow S."/>
            <person name="Severitt S."/>
            <person name="Schroder I."/>
            <person name="Tallon L."/>
            <person name="Sadzewicz L."/>
            <person name="Zhao X."/>
            <person name="Boylan J."/>
            <person name="Ott S."/>
            <person name="Bowen H."/>
            <person name="Vavikolanu K."/>
            <person name="Mehta A."/>
            <person name="Aluvathingal J."/>
            <person name="Nadendla S."/>
            <person name="Lowell S."/>
            <person name="Myers T."/>
            <person name="Yan Y."/>
            <person name="Sichtig H."/>
        </authorList>
    </citation>
    <scope>NUCLEOTIDE SEQUENCE [LARGE SCALE GENOMIC DNA]</scope>
    <source>
        <strain evidence="10 11">FDAARGOS_907</strain>
    </source>
</reference>
<comment type="pathway">
    <text evidence="1">Lipid metabolism; fatty acid biosynthesis.</text>
</comment>
<evidence type="ECO:0000259" key="9">
    <source>
        <dbReference type="PROSITE" id="PS52019"/>
    </source>
</evidence>
<dbReference type="InterPro" id="IPR009081">
    <property type="entry name" value="PP-bd_ACP"/>
</dbReference>
<feature type="domain" description="Ketosynthase family 3 (KS3)" evidence="8">
    <location>
        <begin position="13"/>
        <end position="476"/>
    </location>
</feature>
<dbReference type="InterPro" id="IPR016036">
    <property type="entry name" value="Malonyl_transacylase_ACP-bd"/>
</dbReference>
<keyword evidence="5" id="KW-0808">Transferase</keyword>
<accession>A0A7T2WB02</accession>
<proteinExistence type="inferred from homology"/>
<dbReference type="Pfam" id="PF00550">
    <property type="entry name" value="PP-binding"/>
    <property type="match status" value="1"/>
</dbReference>
<dbReference type="CDD" id="cd00833">
    <property type="entry name" value="PKS"/>
    <property type="match status" value="1"/>
</dbReference>
<feature type="active site" description="Proton donor; for dehydratase activity" evidence="6">
    <location>
        <position position="2156"/>
    </location>
</feature>
<dbReference type="SUPFAM" id="SSF52151">
    <property type="entry name" value="FabD/lysophospholipase-like"/>
    <property type="match status" value="1"/>
</dbReference>
<dbReference type="SMART" id="SM00822">
    <property type="entry name" value="PKS_KR"/>
    <property type="match status" value="1"/>
</dbReference>
<organism evidence="10 11">
    <name type="scientific">Serratia plymuthica</name>
    <dbReference type="NCBI Taxonomy" id="82996"/>
    <lineage>
        <taxon>Bacteria</taxon>
        <taxon>Pseudomonadati</taxon>
        <taxon>Pseudomonadota</taxon>
        <taxon>Gammaproteobacteria</taxon>
        <taxon>Enterobacterales</taxon>
        <taxon>Yersiniaceae</taxon>
        <taxon>Serratia</taxon>
    </lineage>
</organism>
<dbReference type="Pfam" id="PF00109">
    <property type="entry name" value="ketoacyl-synt"/>
    <property type="match status" value="1"/>
</dbReference>
<feature type="compositionally biased region" description="Low complexity" evidence="7">
    <location>
        <begin position="1206"/>
        <end position="1216"/>
    </location>
</feature>
<dbReference type="SMART" id="SM00825">
    <property type="entry name" value="PKS_KS"/>
    <property type="match status" value="1"/>
</dbReference>
<feature type="compositionally biased region" description="Basic and acidic residues" evidence="7">
    <location>
        <begin position="1349"/>
        <end position="1359"/>
    </location>
</feature>
<dbReference type="PROSITE" id="PS52019">
    <property type="entry name" value="PKS_MFAS_DH"/>
    <property type="match status" value="1"/>
</dbReference>
<dbReference type="InterPro" id="IPR042104">
    <property type="entry name" value="PKS_dehydratase_sf"/>
</dbReference>
<dbReference type="SMART" id="SM00827">
    <property type="entry name" value="PKS_AT"/>
    <property type="match status" value="1"/>
</dbReference>
<dbReference type="InterPro" id="IPR014043">
    <property type="entry name" value="Acyl_transferase_dom"/>
</dbReference>
<dbReference type="Pfam" id="PF08659">
    <property type="entry name" value="KR"/>
    <property type="match status" value="1"/>
</dbReference>
<evidence type="ECO:0000259" key="8">
    <source>
        <dbReference type="PROSITE" id="PS52004"/>
    </source>
</evidence>
<dbReference type="InterPro" id="IPR001227">
    <property type="entry name" value="Ac_transferase_dom_sf"/>
</dbReference>
<dbReference type="Gene3D" id="3.10.129.110">
    <property type="entry name" value="Polyketide synthase dehydratase"/>
    <property type="match status" value="1"/>
</dbReference>
<feature type="active site" description="Proton acceptor; for dehydratase activity" evidence="6">
    <location>
        <position position="1982"/>
    </location>
</feature>
<dbReference type="InterPro" id="IPR036736">
    <property type="entry name" value="ACP-like_sf"/>
</dbReference>
<feature type="region of interest" description="N-terminal hotdog fold" evidence="6">
    <location>
        <begin position="1942"/>
        <end position="2077"/>
    </location>
</feature>
<dbReference type="Pfam" id="PF21089">
    <property type="entry name" value="PKS_DH_N"/>
    <property type="match status" value="1"/>
</dbReference>
<dbReference type="InterPro" id="IPR014030">
    <property type="entry name" value="Ketoacyl_synth_N"/>
</dbReference>
<dbReference type="InterPro" id="IPR004432">
    <property type="entry name" value="Omega_3_polyunsat_FA_synth"/>
</dbReference>
<dbReference type="PROSITE" id="PS52004">
    <property type="entry name" value="KS3_2"/>
    <property type="match status" value="1"/>
</dbReference>
<dbReference type="EMBL" id="CP065673">
    <property type="protein sequence ID" value="QPS19145.1"/>
    <property type="molecule type" value="Genomic_DNA"/>
</dbReference>
<sequence length="2253" mass="244166">MSETYLTHGQKTHGDIAIVGMASHFPDASNLHEFWENITNKCDSLTDISSMSDAAYWRKEDFYDPDATAADKTYGYKAGFVPAIEFDPVAFKIPPAIMDSISTAQLFSLYMARQVMQDAGLADKKDAQVDRDRIGVILGGGGNGNTSFSLAARQQAPYLREIMIKSGLSTEVADDVIARAHELYLEWNEDSFPGFLGNVACGRIASYFDLGGTSYMVDAACASSLAAIKAAIGELNSGSCDAVLTGGVNLENSAFSFLCFSKTPALSKSNRSRPFDRDSDGIMLGDGVGLLVLKRLEDAELAGDRIYAVIKSLEASSDGRAKSIFAPRYEGQIKALKRAYASAGILPGDIQLIEAHGTGTASGDGTELKSLRAVFDEYRLPAHSIAVGSVKSQIGHTRCAAGAASMIKVALALHHKVLPPSINVQQPMEALSVEDSPFYLNSETRPWLRPLDDSPRRAALSAFGFGGTNFHAILEEYEQDAHGAYRLNESTYTLLFSGDNADQLLQRCETALESFSSGSAARALRQHLAAQDINTLEAHQARLLLVATSAEHAGQLLQTAVKQLRNNQDKGWEHPQGIYFQPKGKDLGGKVVALFPGQGSQYVNMGREVAIDYPEMRQALETLDKFAADVRGHGLSDIVYPTPAFSDAERTAQRERLTDTANAQPAIGAVSAGYYAILKSNGFTPDFVAGHSYGEVTALWAAGALCDADFYRASLARGMAAASAVAQNEGDGGAMLAAALTVEACEKLLVRYPDIVLANDNSPAQVVLGGATARIHALYDELKAGDVQCRILPVSAAFHTPFLQAACAPFLESLSSIRFDTTHCTAFSSASAAPWPADTATYAETLAQQMIMPVRFRETIEALYQRGGRLFVEIGPKGVLGKLVADILKGREHTLISLNTGDSGDDRLQLARAQARLLAEGVKLNALDRYVRPAPEQGDLTGRLSCRLNGGFYLSEKNQRRRQHALREGDTEVVESFIRARQGAALPAAPVPAAPVTAAAKAQPAVAPLPAAVVSPLFQSTKSNTSEALHKRDQAMEQINQRVESNDNTPLNGVLQAQQVMSQLHQQFQTNQKEYIQLLDSLLNKQYALLENFRDHHNLPTILASLGQSVQLLDKNLELYHSNHERYFSTQQSLFQPGQAPMPVAPRALNTPVQAYPQAAVVSVSPVAAPVHPVAAPVSLSAPRPSVPEMPAVAKAPSAPAPSAPAPQAAKPTASPMSPDVEAQLSRFASITEAEITARLVTIVSDRTGYPQDMIDANMDLEADLGIDSIKRLEIFGAMFDAFSADAGIYHDASKNKDLETFDIEALSNVHKMSLFFKEMIDEIIADIRRKQGLDEGGETPDSASSKDFFTEDNQRESEAELPADALRASEDIGGDAKLRTLGFVTSTVDVAEVESAKKSSTESQQYVAPAVQSATEETVSVKPHTQRFSVTSQPLPTPDCDTQTFAVKRHWLIVDEGKTFIDDVTKQLTQRGQTVSVLALHSAAAKNKKQGKTQHVYSLAHPNEATLDTAITEIEQARGALDGVIWLQATREKVKKVTDVFSANGYRSLETAFLLAKRLQESLNRGEQHPGWFFVVTRGDGQLSLSRAGGLSAMLPAGISGLTKSLNIEWKTAFCRTLDIDAGLKNGEAVSILLEELQDARRDLAEVGCSAQGERMTLALSAAPTANEETPPDVSERDVLVVTGGARGITAKCVIELAQRSQAHFILLGRTDIDAPLPAWAQGTATVAERKAAAIAQLQSEGVQPTPVKIDAMLSGLLHSDEINATLHQIAQAGGEAIYRHCDITDAQQVAAVLNEAQQVVGPITGIIHGAGNLADKRIEKKTLGDLRSVFDVKVRGLENLCRALDITGLRHVMLFSSVSGFFGNAGQTDYAMANETLNKFAWLPLQAEGQPTVRAINWGPWDGGMVNDTLKRAYDTHNMVIIPLETGTELFVREFTDAAHPQVIIGGDNYRAKRRLTALAEGYEATRLLQPQNNPFLQHHVINDNPVLPATAAIAWMTRVCEERFPGYQLRRVSHFTVLKGIVFDGSEAERYRVSMTPHAGDRPDDDHLAVDLIISSQQEMKHYQATLLLALQGREAQFAELHGDLDVAIPLAVPFYGDMTQGAQLFHGNAFRGIQQVVHIDEQSLILKCRLPSLAAREQGQFPANSFNLFINDVGLQLPLLWLMQQSDKAGLPAAIGAIEQYSPLDFDQTFYASMRITSQTATLLLADITLHDKLGNVYSRFEKVKFTVSTTLRSLFTCADAALEKKEHR</sequence>
<dbReference type="InterPro" id="IPR057326">
    <property type="entry name" value="KR_dom"/>
</dbReference>
<name>A0A7T2WB02_SERPL</name>
<dbReference type="PROSITE" id="PS00606">
    <property type="entry name" value="KS3_1"/>
    <property type="match status" value="1"/>
</dbReference>
<feature type="region of interest" description="Disordered" evidence="7">
    <location>
        <begin position="1191"/>
        <end position="1221"/>
    </location>
</feature>
<evidence type="ECO:0000313" key="11">
    <source>
        <dbReference type="Proteomes" id="UP000594967"/>
    </source>
</evidence>
<evidence type="ECO:0000256" key="4">
    <source>
        <dbReference type="ARBA" id="ARBA00022553"/>
    </source>
</evidence>
<evidence type="ECO:0000256" key="7">
    <source>
        <dbReference type="SAM" id="MobiDB-lite"/>
    </source>
</evidence>
<keyword evidence="3" id="KW-0596">Phosphopantetheine</keyword>
<dbReference type="PANTHER" id="PTHR43074">
    <property type="entry name" value="OMEGA-3 POLYUNSATURATED FATTY ACID SYNTHASE PFAB-RELATED"/>
    <property type="match status" value="1"/>
</dbReference>
<dbReference type="SMART" id="SM00826">
    <property type="entry name" value="PKS_DH"/>
    <property type="match status" value="1"/>
</dbReference>
<dbReference type="SUPFAM" id="SSF55048">
    <property type="entry name" value="Probable ACP-binding domain of malonyl-CoA ACP transacylase"/>
    <property type="match status" value="1"/>
</dbReference>
<evidence type="ECO:0000256" key="5">
    <source>
        <dbReference type="ARBA" id="ARBA00022679"/>
    </source>
</evidence>
<dbReference type="CDD" id="cd08953">
    <property type="entry name" value="KR_2_SDR_x"/>
    <property type="match status" value="1"/>
</dbReference>
<dbReference type="Proteomes" id="UP000594967">
    <property type="component" value="Chromosome"/>
</dbReference>
<dbReference type="SUPFAM" id="SSF47336">
    <property type="entry name" value="ACP-like"/>
    <property type="match status" value="1"/>
</dbReference>
<dbReference type="InterPro" id="IPR020807">
    <property type="entry name" value="PKS_DH"/>
</dbReference>
<dbReference type="InterPro" id="IPR018201">
    <property type="entry name" value="Ketoacyl_synth_AS"/>
</dbReference>
<dbReference type="InterPro" id="IPR020841">
    <property type="entry name" value="PKS_Beta-ketoAc_synthase_dom"/>
</dbReference>
<evidence type="ECO:0000256" key="2">
    <source>
        <dbReference type="ARBA" id="ARBA00006484"/>
    </source>
</evidence>
<dbReference type="Pfam" id="PF02801">
    <property type="entry name" value="Ketoacyl-synt_C"/>
    <property type="match status" value="1"/>
</dbReference>
<gene>
    <name evidence="10" type="ORF">I6G64_16265</name>
</gene>
<evidence type="ECO:0000256" key="3">
    <source>
        <dbReference type="ARBA" id="ARBA00022450"/>
    </source>
</evidence>
<dbReference type="Pfam" id="PF00698">
    <property type="entry name" value="Acyl_transf_1"/>
    <property type="match status" value="1"/>
</dbReference>
<keyword evidence="11" id="KW-1185">Reference proteome</keyword>
<feature type="region of interest" description="Disordered" evidence="7">
    <location>
        <begin position="1332"/>
        <end position="1364"/>
    </location>
</feature>
<dbReference type="Gene3D" id="3.40.366.10">
    <property type="entry name" value="Malonyl-Coenzyme A Acyl Carrier Protein, domain 2"/>
    <property type="match status" value="1"/>
</dbReference>
<dbReference type="InterPro" id="IPR013968">
    <property type="entry name" value="PKS_KR"/>
</dbReference>
<dbReference type="InterPro" id="IPR016035">
    <property type="entry name" value="Acyl_Trfase/lysoPLipase"/>
</dbReference>
<comment type="similarity">
    <text evidence="2">Belongs to the short-chain dehydrogenases/reductases (SDR) family.</text>
</comment>
<keyword evidence="4" id="KW-0597">Phosphoprotein</keyword>
<dbReference type="InterPro" id="IPR052568">
    <property type="entry name" value="PKS-FAS_Synthase"/>
</dbReference>
<evidence type="ECO:0000313" key="10">
    <source>
        <dbReference type="EMBL" id="QPS19145.1"/>
    </source>
</evidence>
<evidence type="ECO:0000256" key="6">
    <source>
        <dbReference type="PROSITE-ProRule" id="PRU01363"/>
    </source>
</evidence>
<dbReference type="InterPro" id="IPR014031">
    <property type="entry name" value="Ketoacyl_synth_C"/>
</dbReference>
<dbReference type="Gene3D" id="3.40.47.10">
    <property type="match status" value="1"/>
</dbReference>
<dbReference type="PANTHER" id="PTHR43074:SF1">
    <property type="entry name" value="BETA-KETOACYL SYNTHASE FAMILY PROTEIN-RELATED"/>
    <property type="match status" value="1"/>
</dbReference>
<dbReference type="Gene3D" id="3.40.50.720">
    <property type="entry name" value="NAD(P)-binding Rossmann-like Domain"/>
    <property type="match status" value="1"/>
</dbReference>
<protein>
    <submittedName>
        <fullName evidence="10">Type I polyketide synthase</fullName>
    </submittedName>
</protein>
<dbReference type="Gene3D" id="1.10.1200.10">
    <property type="entry name" value="ACP-like"/>
    <property type="match status" value="1"/>
</dbReference>
<dbReference type="InterPro" id="IPR049900">
    <property type="entry name" value="PKS_mFAS_DH"/>
</dbReference>
<dbReference type="NCBIfam" id="TIGR02813">
    <property type="entry name" value="omega_3_PfaA"/>
    <property type="match status" value="1"/>
</dbReference>
<dbReference type="InterPro" id="IPR049552">
    <property type="entry name" value="PKS_DH_N"/>
</dbReference>
<dbReference type="SUPFAM" id="SSF51735">
    <property type="entry name" value="NAD(P)-binding Rossmann-fold domains"/>
    <property type="match status" value="2"/>
</dbReference>